<feature type="region of interest" description="Disordered" evidence="7">
    <location>
        <begin position="47"/>
        <end position="102"/>
    </location>
</feature>
<dbReference type="Pfam" id="PF00398">
    <property type="entry name" value="RrnaAD"/>
    <property type="match status" value="2"/>
</dbReference>
<dbReference type="EC" id="2.1.1.-" evidence="6"/>
<dbReference type="AlphaFoldDB" id="A0A836HFU0"/>
<feature type="binding site" evidence="5">
    <location>
        <position position="209"/>
    </location>
    <ligand>
        <name>S-adenosyl-L-methionine</name>
        <dbReference type="ChEBI" id="CHEBI:59789"/>
    </ligand>
</feature>
<feature type="compositionally biased region" description="Low complexity" evidence="7">
    <location>
        <begin position="72"/>
        <end position="88"/>
    </location>
</feature>
<accession>A0A836HFU0</accession>
<name>A0A836HFU0_9TRYP</name>
<evidence type="ECO:0000256" key="3">
    <source>
        <dbReference type="ARBA" id="ARBA00022691"/>
    </source>
</evidence>
<comment type="caution">
    <text evidence="5">Lacks conserved residue(s) required for the propagation of feature annotation.</text>
</comment>
<evidence type="ECO:0000256" key="6">
    <source>
        <dbReference type="RuleBase" id="RU362106"/>
    </source>
</evidence>
<dbReference type="InterPro" id="IPR029063">
    <property type="entry name" value="SAM-dependent_MTases_sf"/>
</dbReference>
<dbReference type="PANTHER" id="PTHR11727">
    <property type="entry name" value="DIMETHYLADENOSINE TRANSFERASE"/>
    <property type="match status" value="1"/>
</dbReference>
<dbReference type="InterPro" id="IPR001737">
    <property type="entry name" value="KsgA/Erm"/>
</dbReference>
<dbReference type="CDD" id="cd02440">
    <property type="entry name" value="AdoMet_MTases"/>
    <property type="match status" value="1"/>
</dbReference>
<dbReference type="EMBL" id="JAFJZO010000035">
    <property type="protein sequence ID" value="KAG5492496.1"/>
    <property type="molecule type" value="Genomic_DNA"/>
</dbReference>
<evidence type="ECO:0000313" key="10">
    <source>
        <dbReference type="Proteomes" id="UP000674318"/>
    </source>
</evidence>
<reference evidence="9 10" key="1">
    <citation type="submission" date="2021-02" db="EMBL/GenBank/DDBJ databases">
        <title>Porcisia hertigi Genome sequencing and assembly.</title>
        <authorList>
            <person name="Almutairi H."/>
            <person name="Gatherer D."/>
        </authorList>
    </citation>
    <scope>NUCLEOTIDE SEQUENCE [LARGE SCALE GENOMIC DNA]</scope>
    <source>
        <strain evidence="9 10">C119</strain>
    </source>
</reference>
<keyword evidence="4 5" id="KW-0694">RNA-binding</keyword>
<evidence type="ECO:0000256" key="1">
    <source>
        <dbReference type="ARBA" id="ARBA00022603"/>
    </source>
</evidence>
<comment type="caution">
    <text evidence="9">The sequence shown here is derived from an EMBL/GenBank/DDBJ whole genome shotgun (WGS) entry which is preliminary data.</text>
</comment>
<gene>
    <name evidence="9" type="ORF">JKF63_01074</name>
</gene>
<organism evidence="9 10">
    <name type="scientific">Porcisia hertigi</name>
    <dbReference type="NCBI Taxonomy" id="2761500"/>
    <lineage>
        <taxon>Eukaryota</taxon>
        <taxon>Discoba</taxon>
        <taxon>Euglenozoa</taxon>
        <taxon>Kinetoplastea</taxon>
        <taxon>Metakinetoplastina</taxon>
        <taxon>Trypanosomatida</taxon>
        <taxon>Trypanosomatidae</taxon>
        <taxon>Leishmaniinae</taxon>
        <taxon>Porcisia</taxon>
    </lineage>
</organism>
<feature type="compositionally biased region" description="Polar residues" evidence="7">
    <location>
        <begin position="59"/>
        <end position="71"/>
    </location>
</feature>
<evidence type="ECO:0000259" key="8">
    <source>
        <dbReference type="SMART" id="SM00650"/>
    </source>
</evidence>
<dbReference type="PROSITE" id="PS51689">
    <property type="entry name" value="SAM_RNA_A_N6_MT"/>
    <property type="match status" value="1"/>
</dbReference>
<evidence type="ECO:0000256" key="5">
    <source>
        <dbReference type="PROSITE-ProRule" id="PRU01026"/>
    </source>
</evidence>
<dbReference type="GO" id="GO:0000179">
    <property type="term" value="F:rRNA (adenine-N6,N6-)-dimethyltransferase activity"/>
    <property type="evidence" value="ECO:0007669"/>
    <property type="project" value="UniProtKB-UniRule"/>
</dbReference>
<dbReference type="GO" id="GO:0005730">
    <property type="term" value="C:nucleolus"/>
    <property type="evidence" value="ECO:0007669"/>
    <property type="project" value="TreeGrafter"/>
</dbReference>
<protein>
    <recommendedName>
        <fullName evidence="6">rRNA adenine N(6)-methyltransferase</fullName>
        <ecNumber evidence="6">2.1.1.-</ecNumber>
    </recommendedName>
</protein>
<feature type="region of interest" description="Disordered" evidence="7">
    <location>
        <begin position="290"/>
        <end position="317"/>
    </location>
</feature>
<dbReference type="SUPFAM" id="SSF53335">
    <property type="entry name" value="S-adenosyl-L-methionine-dependent methyltransferases"/>
    <property type="match status" value="1"/>
</dbReference>
<dbReference type="SMART" id="SM00650">
    <property type="entry name" value="rADc"/>
    <property type="match status" value="1"/>
</dbReference>
<feature type="binding site" evidence="5">
    <location>
        <position position="132"/>
    </location>
    <ligand>
        <name>S-adenosyl-L-methionine</name>
        <dbReference type="ChEBI" id="CHEBI:59789"/>
    </ligand>
</feature>
<evidence type="ECO:0000256" key="2">
    <source>
        <dbReference type="ARBA" id="ARBA00022679"/>
    </source>
</evidence>
<keyword evidence="1 5" id="KW-0489">Methyltransferase</keyword>
<keyword evidence="10" id="KW-1185">Reference proteome</keyword>
<feature type="binding site" evidence="5">
    <location>
        <position position="341"/>
    </location>
    <ligand>
        <name>S-adenosyl-L-methionine</name>
        <dbReference type="ChEBI" id="CHEBI:59789"/>
    </ligand>
</feature>
<keyword evidence="3 5" id="KW-0949">S-adenosyl-L-methionine</keyword>
<dbReference type="InterPro" id="IPR020598">
    <property type="entry name" value="rRNA_Ade_methylase_Trfase_N"/>
</dbReference>
<feature type="region of interest" description="Disordered" evidence="7">
    <location>
        <begin position="229"/>
        <end position="278"/>
    </location>
</feature>
<evidence type="ECO:0000313" key="9">
    <source>
        <dbReference type="EMBL" id="KAG5492496.1"/>
    </source>
</evidence>
<proteinExistence type="inferred from homology"/>
<dbReference type="Proteomes" id="UP000674318">
    <property type="component" value="Chromosome 35"/>
</dbReference>
<dbReference type="KEGG" id="phet:94287200"/>
<dbReference type="RefSeq" id="XP_067753280.1">
    <property type="nucleotide sequence ID" value="XM_067897123.1"/>
</dbReference>
<keyword evidence="2 5" id="KW-0808">Transferase</keyword>
<keyword evidence="6" id="KW-0698">rRNA processing</keyword>
<evidence type="ECO:0000256" key="4">
    <source>
        <dbReference type="ARBA" id="ARBA00022884"/>
    </source>
</evidence>
<dbReference type="GeneID" id="94287200"/>
<feature type="compositionally biased region" description="Basic and acidic residues" evidence="7">
    <location>
        <begin position="300"/>
        <end position="311"/>
    </location>
</feature>
<dbReference type="PROSITE" id="PS01131">
    <property type="entry name" value="RRNA_A_DIMETH"/>
    <property type="match status" value="1"/>
</dbReference>
<evidence type="ECO:0000256" key="7">
    <source>
        <dbReference type="SAM" id="MobiDB-lite"/>
    </source>
</evidence>
<dbReference type="Gene3D" id="3.40.50.150">
    <property type="entry name" value="Vaccinia Virus protein VP39"/>
    <property type="match status" value="1"/>
</dbReference>
<comment type="similarity">
    <text evidence="5 6">Belongs to the class I-like SAM-binding methyltransferase superfamily. rRNA adenine N(6)-methyltransferase family.</text>
</comment>
<dbReference type="OrthoDB" id="16079at2759"/>
<dbReference type="GO" id="GO:0003723">
    <property type="term" value="F:RNA binding"/>
    <property type="evidence" value="ECO:0007669"/>
    <property type="project" value="UniProtKB-UniRule"/>
</dbReference>
<feature type="compositionally biased region" description="Low complexity" evidence="7">
    <location>
        <begin position="243"/>
        <end position="260"/>
    </location>
</feature>
<sequence length="535" mass="59115">MRRVLVCAQPHWSWPVRPSLSKRGFGVGLVSVSLGLRRSRVEARWSKAAAEGQRVSRRPSATKSPTTTHDISSSVARRASASSSSSSSQETEPLALPPLRCPGGPRIKAEGIKQLYKVPHAGFLAKYDQRFMLNLKLTHQLVSYLSRTTLTTPDKVLVELGPGVGSLTRSLLTRPCVGVLGVEVDERFNPHLEQIRNYTNNKFQWVNADVLKVDELQLLRSAFPHFVKANMRHPPSPGRENRAANSAAGATGSSGSQRASSMDEAAEPDGEGYEGAPLRSAQRERLLRLRRARHPYQHGDTTRQRSERGADTETAASPNPAFDITDHWWSDGNAKVEVIANLPFEIITELLMRYAADCAQHRGIFAFGRVPVHVFTQREVAERILAPAGSVEFSRLSVLCQCFFHVRLKQTFVDQTYYPRTKVEGAMLTLEPRSMPLARGLGASTLIHFTNLLMKPGLRAATVHKSLSRFAPAELVQYMLQELRMDGAMTVLDLTVVEVTRLASLWQQFITMSQQKPPEEGAGAEAEAGDASPNP</sequence>
<feature type="binding site" evidence="5">
    <location>
        <position position="161"/>
    </location>
    <ligand>
        <name>S-adenosyl-L-methionine</name>
        <dbReference type="ChEBI" id="CHEBI:59789"/>
    </ligand>
</feature>
<dbReference type="InterPro" id="IPR020596">
    <property type="entry name" value="rRNA_Ade_Mease_Trfase_CS"/>
</dbReference>
<feature type="domain" description="Ribosomal RNA adenine methylase transferase N-terminal" evidence="8">
    <location>
        <begin position="137"/>
        <end position="434"/>
    </location>
</feature>
<feature type="region of interest" description="Disordered" evidence="7">
    <location>
        <begin position="514"/>
        <end position="535"/>
    </location>
</feature>
<feature type="binding site" evidence="5">
    <location>
        <position position="183"/>
    </location>
    <ligand>
        <name>S-adenosyl-L-methionine</name>
        <dbReference type="ChEBI" id="CHEBI:59789"/>
    </ligand>
</feature>
<dbReference type="PANTHER" id="PTHR11727:SF26">
    <property type="entry name" value="RRNA ADENINE N(6)-METHYLTRANSFERASE"/>
    <property type="match status" value="1"/>
</dbReference>